<dbReference type="Pfam" id="PF00582">
    <property type="entry name" value="Usp"/>
    <property type="match status" value="2"/>
</dbReference>
<dbReference type="EMBL" id="JAVRFL010000009">
    <property type="protein sequence ID" value="MDT0529303.1"/>
    <property type="molecule type" value="Genomic_DNA"/>
</dbReference>
<dbReference type="Proteomes" id="UP001180973">
    <property type="component" value="Unassembled WGS sequence"/>
</dbReference>
<dbReference type="InterPro" id="IPR006015">
    <property type="entry name" value="Universal_stress_UspA"/>
</dbReference>
<feature type="domain" description="UspA" evidence="2">
    <location>
        <begin position="9"/>
        <end position="138"/>
    </location>
</feature>
<keyword evidence="4" id="KW-1185">Reference proteome</keyword>
<comment type="similarity">
    <text evidence="1">Belongs to the universal stress protein A family.</text>
</comment>
<dbReference type="PRINTS" id="PR01438">
    <property type="entry name" value="UNVRSLSTRESS"/>
</dbReference>
<dbReference type="SUPFAM" id="SSF52402">
    <property type="entry name" value="Adenine nucleotide alpha hydrolases-like"/>
    <property type="match status" value="2"/>
</dbReference>
<protein>
    <submittedName>
        <fullName evidence="3">Universal stress protein</fullName>
    </submittedName>
</protein>
<organism evidence="3 4">
    <name type="scientific">Micromonospora reichwaldensis</name>
    <dbReference type="NCBI Taxonomy" id="3075516"/>
    <lineage>
        <taxon>Bacteria</taxon>
        <taxon>Bacillati</taxon>
        <taxon>Actinomycetota</taxon>
        <taxon>Actinomycetes</taxon>
        <taxon>Micromonosporales</taxon>
        <taxon>Micromonosporaceae</taxon>
        <taxon>Micromonospora</taxon>
    </lineage>
</organism>
<evidence type="ECO:0000256" key="1">
    <source>
        <dbReference type="ARBA" id="ARBA00008791"/>
    </source>
</evidence>
<comment type="caution">
    <text evidence="3">The sequence shown here is derived from an EMBL/GenBank/DDBJ whole genome shotgun (WGS) entry which is preliminary data.</text>
</comment>
<gene>
    <name evidence="3" type="ORF">RM555_09910</name>
</gene>
<dbReference type="InterPro" id="IPR006016">
    <property type="entry name" value="UspA"/>
</dbReference>
<dbReference type="RefSeq" id="WP_311411471.1">
    <property type="nucleotide sequence ID" value="NZ_JAVRFL010000009.1"/>
</dbReference>
<evidence type="ECO:0000313" key="4">
    <source>
        <dbReference type="Proteomes" id="UP001180973"/>
    </source>
</evidence>
<dbReference type="PANTHER" id="PTHR46268">
    <property type="entry name" value="STRESS RESPONSE PROTEIN NHAX"/>
    <property type="match status" value="1"/>
</dbReference>
<evidence type="ECO:0000259" key="2">
    <source>
        <dbReference type="Pfam" id="PF00582"/>
    </source>
</evidence>
<name>A0ABU2WTP7_9ACTN</name>
<evidence type="ECO:0000313" key="3">
    <source>
        <dbReference type="EMBL" id="MDT0529303.1"/>
    </source>
</evidence>
<reference evidence="3" key="1">
    <citation type="submission" date="2023-09" db="EMBL/GenBank/DDBJ databases">
        <title>30 novel species of actinomycetes from the DSMZ collection.</title>
        <authorList>
            <person name="Nouioui I."/>
        </authorList>
    </citation>
    <scope>NUCLEOTIDE SEQUENCE</scope>
    <source>
        <strain evidence="3">DSM 115977</strain>
    </source>
</reference>
<sequence>MAAPTDAAVLVGLGTERNLPVVRLAAQEAAAHNRPLCLLHAFNWAAALQAPSVAGPRADAEELMSRATEIAAEVEPGLSVDGEIVEGALVDTLVRRSETAFLLAVGDGGMATSGECVSVDTPTVQVAARAGCPVLVVRREPPPQGPVLVGVDGSDSSQAALEWAFECAARRKARLSAVRVVESEQGAEDAELLLGLVARSARRFPSVAAECHTIRGDPGRVLVEQSRSAQVVLVAARGDEPWRGMLGAVSQALLYHSPAPLIVVRGLTGIPGNGHDAQRPRDQRP</sequence>
<accession>A0ABU2WTP7</accession>
<feature type="domain" description="UspA" evidence="2">
    <location>
        <begin position="146"/>
        <end position="265"/>
    </location>
</feature>
<dbReference type="InterPro" id="IPR014729">
    <property type="entry name" value="Rossmann-like_a/b/a_fold"/>
</dbReference>
<proteinExistence type="inferred from homology"/>
<dbReference type="PANTHER" id="PTHR46268:SF6">
    <property type="entry name" value="UNIVERSAL STRESS PROTEIN UP12"/>
    <property type="match status" value="1"/>
</dbReference>
<dbReference type="Gene3D" id="3.40.50.620">
    <property type="entry name" value="HUPs"/>
    <property type="match status" value="2"/>
</dbReference>